<dbReference type="AlphaFoldDB" id="A0A0L9VKY1"/>
<reference evidence="3" key="1">
    <citation type="journal article" date="2015" name="Proc. Natl. Acad. Sci. U.S.A.">
        <title>Genome sequencing of adzuki bean (Vigna angularis) provides insight into high starch and low fat accumulation and domestication.</title>
        <authorList>
            <person name="Yang K."/>
            <person name="Tian Z."/>
            <person name="Chen C."/>
            <person name="Luo L."/>
            <person name="Zhao B."/>
            <person name="Wang Z."/>
            <person name="Yu L."/>
            <person name="Li Y."/>
            <person name="Sun Y."/>
            <person name="Li W."/>
            <person name="Chen Y."/>
            <person name="Li Y."/>
            <person name="Zhang Y."/>
            <person name="Ai D."/>
            <person name="Zhao J."/>
            <person name="Shang C."/>
            <person name="Ma Y."/>
            <person name="Wu B."/>
            <person name="Wang M."/>
            <person name="Gao L."/>
            <person name="Sun D."/>
            <person name="Zhang P."/>
            <person name="Guo F."/>
            <person name="Wang W."/>
            <person name="Li Y."/>
            <person name="Wang J."/>
            <person name="Varshney R.K."/>
            <person name="Wang J."/>
            <person name="Ling H.Q."/>
            <person name="Wan P."/>
        </authorList>
    </citation>
    <scope>NUCLEOTIDE SEQUENCE</scope>
    <source>
        <strain evidence="3">cv. Jingnong 6</strain>
    </source>
</reference>
<evidence type="ECO:0000313" key="3">
    <source>
        <dbReference type="Proteomes" id="UP000053144"/>
    </source>
</evidence>
<organism evidence="2 3">
    <name type="scientific">Phaseolus angularis</name>
    <name type="common">Azuki bean</name>
    <name type="synonym">Vigna angularis</name>
    <dbReference type="NCBI Taxonomy" id="3914"/>
    <lineage>
        <taxon>Eukaryota</taxon>
        <taxon>Viridiplantae</taxon>
        <taxon>Streptophyta</taxon>
        <taxon>Embryophyta</taxon>
        <taxon>Tracheophyta</taxon>
        <taxon>Spermatophyta</taxon>
        <taxon>Magnoliopsida</taxon>
        <taxon>eudicotyledons</taxon>
        <taxon>Gunneridae</taxon>
        <taxon>Pentapetalae</taxon>
        <taxon>rosids</taxon>
        <taxon>fabids</taxon>
        <taxon>Fabales</taxon>
        <taxon>Fabaceae</taxon>
        <taxon>Papilionoideae</taxon>
        <taxon>50 kb inversion clade</taxon>
        <taxon>NPAAA clade</taxon>
        <taxon>indigoferoid/millettioid clade</taxon>
        <taxon>Phaseoleae</taxon>
        <taxon>Vigna</taxon>
    </lineage>
</organism>
<accession>A0A0L9VKY1</accession>
<gene>
    <name evidence="2" type="ORF">LR48_Vigan10g161300</name>
</gene>
<name>A0A0L9VKY1_PHAAN</name>
<dbReference type="Proteomes" id="UP000053144">
    <property type="component" value="Chromosome 10"/>
</dbReference>
<evidence type="ECO:0000256" key="1">
    <source>
        <dbReference type="SAM" id="MobiDB-lite"/>
    </source>
</evidence>
<dbReference type="Gramene" id="KOM55721">
    <property type="protein sequence ID" value="KOM55721"/>
    <property type="gene ID" value="LR48_Vigan10g161300"/>
</dbReference>
<evidence type="ECO:0000313" key="2">
    <source>
        <dbReference type="EMBL" id="KOM55721.1"/>
    </source>
</evidence>
<sequence length="144" mass="15603">MNKCKFNVCYYGSRQSLGLDKAWVSTKLTRSVILRAQSTSLPLGLDMDLCDRSTSLPLGLDMDLCDRSTSLPLGLDIDSRGRSRQTFRSASTSRPRHGLTRSVSTSLPLGLDKSVSIGPYAIGIDKSSPINLDNDPMLPGVIGK</sequence>
<protein>
    <submittedName>
        <fullName evidence="2">Uncharacterized protein</fullName>
    </submittedName>
</protein>
<feature type="region of interest" description="Disordered" evidence="1">
    <location>
        <begin position="82"/>
        <end position="102"/>
    </location>
</feature>
<proteinExistence type="predicted"/>
<feature type="compositionally biased region" description="Polar residues" evidence="1">
    <location>
        <begin position="84"/>
        <end position="93"/>
    </location>
</feature>
<dbReference type="EMBL" id="CM003380">
    <property type="protein sequence ID" value="KOM55721.1"/>
    <property type="molecule type" value="Genomic_DNA"/>
</dbReference>